<dbReference type="InterPro" id="IPR007867">
    <property type="entry name" value="GMC_OxRtase_C"/>
</dbReference>
<dbReference type="PANTHER" id="PTHR42784">
    <property type="entry name" value="PYRANOSE 2-OXIDASE"/>
    <property type="match status" value="1"/>
</dbReference>
<evidence type="ECO:0000259" key="7">
    <source>
        <dbReference type="Pfam" id="PF05199"/>
    </source>
</evidence>
<reference evidence="8" key="1">
    <citation type="submission" date="2021-04" db="EMBL/GenBank/DDBJ databases">
        <authorList>
            <person name="Pira H."/>
            <person name="Risdian C."/>
            <person name="Wink J."/>
        </authorList>
    </citation>
    <scope>NUCLEOTIDE SEQUENCE</scope>
    <source>
        <strain evidence="8">WH158</strain>
    </source>
</reference>
<evidence type="ECO:0000256" key="5">
    <source>
        <dbReference type="ARBA" id="ARBA00023002"/>
    </source>
</evidence>
<evidence type="ECO:0000256" key="4">
    <source>
        <dbReference type="ARBA" id="ARBA00022827"/>
    </source>
</evidence>
<evidence type="ECO:0000256" key="3">
    <source>
        <dbReference type="ARBA" id="ARBA00022630"/>
    </source>
</evidence>
<keyword evidence="5" id="KW-0560">Oxidoreductase</keyword>
<dbReference type="Pfam" id="PF05199">
    <property type="entry name" value="GMC_oxred_C"/>
    <property type="match status" value="1"/>
</dbReference>
<evidence type="ECO:0000313" key="8">
    <source>
        <dbReference type="EMBL" id="MBV7260339.1"/>
    </source>
</evidence>
<comment type="caution">
    <text evidence="8">The sequence shown here is derived from an EMBL/GenBank/DDBJ whole genome shotgun (WGS) entry which is preliminary data.</text>
</comment>
<evidence type="ECO:0000313" key="9">
    <source>
        <dbReference type="Proteomes" id="UP001138681"/>
    </source>
</evidence>
<evidence type="ECO:0000256" key="1">
    <source>
        <dbReference type="ARBA" id="ARBA00001974"/>
    </source>
</evidence>
<organism evidence="8 9">
    <name type="scientific">Erythrobacter crassostreae</name>
    <dbReference type="NCBI Taxonomy" id="2828328"/>
    <lineage>
        <taxon>Bacteria</taxon>
        <taxon>Pseudomonadati</taxon>
        <taxon>Pseudomonadota</taxon>
        <taxon>Alphaproteobacteria</taxon>
        <taxon>Sphingomonadales</taxon>
        <taxon>Erythrobacteraceae</taxon>
        <taxon>Erythrobacter/Porphyrobacter group</taxon>
        <taxon>Erythrobacter</taxon>
    </lineage>
</organism>
<keyword evidence="4" id="KW-0274">FAD</keyword>
<gene>
    <name evidence="8" type="ORF">KCG46_12230</name>
</gene>
<dbReference type="InterPro" id="IPR051473">
    <property type="entry name" value="P2Ox-like"/>
</dbReference>
<protein>
    <submittedName>
        <fullName evidence="8">GMC family oxidoreductase</fullName>
    </submittedName>
</protein>
<dbReference type="Pfam" id="PF00732">
    <property type="entry name" value="GMC_oxred_N"/>
    <property type="match status" value="1"/>
</dbReference>
<comment type="cofactor">
    <cofactor evidence="1">
        <name>FAD</name>
        <dbReference type="ChEBI" id="CHEBI:57692"/>
    </cofactor>
</comment>
<dbReference type="AlphaFoldDB" id="A0A9X1F593"/>
<name>A0A9X1F593_9SPHN</name>
<keyword evidence="9" id="KW-1185">Reference proteome</keyword>
<dbReference type="RefSeq" id="WP_218405725.1">
    <property type="nucleotide sequence ID" value="NZ_JAGSPC010000004.1"/>
</dbReference>
<keyword evidence="3" id="KW-0285">Flavoprotein</keyword>
<dbReference type="PANTHER" id="PTHR42784:SF1">
    <property type="entry name" value="PYRANOSE 2-OXIDASE"/>
    <property type="match status" value="1"/>
</dbReference>
<dbReference type="EMBL" id="JAGSPC010000004">
    <property type="protein sequence ID" value="MBV7260339.1"/>
    <property type="molecule type" value="Genomic_DNA"/>
</dbReference>
<accession>A0A9X1F593</accession>
<dbReference type="Proteomes" id="UP001138681">
    <property type="component" value="Unassembled WGS sequence"/>
</dbReference>
<comment type="similarity">
    <text evidence="2">Belongs to the GMC oxidoreductase family.</text>
</comment>
<evidence type="ECO:0000256" key="2">
    <source>
        <dbReference type="ARBA" id="ARBA00010790"/>
    </source>
</evidence>
<evidence type="ECO:0000259" key="6">
    <source>
        <dbReference type="Pfam" id="PF00732"/>
    </source>
</evidence>
<dbReference type="GO" id="GO:0016614">
    <property type="term" value="F:oxidoreductase activity, acting on CH-OH group of donors"/>
    <property type="evidence" value="ECO:0007669"/>
    <property type="project" value="InterPro"/>
</dbReference>
<dbReference type="GO" id="GO:0050660">
    <property type="term" value="F:flavin adenine dinucleotide binding"/>
    <property type="evidence" value="ECO:0007669"/>
    <property type="project" value="InterPro"/>
</dbReference>
<proteinExistence type="inferred from homology"/>
<dbReference type="InterPro" id="IPR000172">
    <property type="entry name" value="GMC_OxRdtase_N"/>
</dbReference>
<feature type="domain" description="Glucose-methanol-choline oxidoreductase N-terminal" evidence="6">
    <location>
        <begin position="33"/>
        <end position="340"/>
    </location>
</feature>
<feature type="domain" description="Glucose-methanol-choline oxidoreductase C-terminal" evidence="7">
    <location>
        <begin position="433"/>
        <end position="552"/>
    </location>
</feature>
<sequence>MALNEDFDVIVVGSGMSGGYAAKEFCEKGMKTLVLERGKMTEHSVDYVGENQNPWDMKHRDRVDPKLIDAEYPVQSTCYAFRESTRGFFINDKENPYSVEDGKTFAWLRGDQVGGKSLMWARQSYRWSDLDFGANKADGYGTDWPIRYADVAPWYDYVEKFIGISGSAEGLPQLPDSVFQPPMAMTCVEEDAKAKIEAAFPERNLIHGRAAHLTKPTNEQSSLGRGSCQYRNQCERGCSFGAYFSSVSATLPAAKNTGNMTLMSDMLVERILYDVETGKATGVRTINRKTKESKDFTAKVIFLCASTLGTVQIMLNSTSEHFANGFANSSGTLGQYLMDHHTRIGAQGNYPGFEDKYFAGRRPNGIYIPRFSNLGNETDAEFTRGYGYQGGSNRASWTRALGGKGFGEELKKELHQPADNWTFRLQGFGEMLPRAENRVTLHPTKMDNCGIPQIHVDVSLADNERKMRIAMKRDAVAMLEAAGCTDIQAFEEEPVPGHCIHEMGGARMGIDPETSVLNGFNQCHDVPNVFATDGSAFASEACQNPSLTFMALTARAVDYAAAKMKEGNLV</sequence>